<name>A0AAU9VUL6_9CNID</name>
<evidence type="ECO:0008006" key="4">
    <source>
        <dbReference type="Google" id="ProtNLM"/>
    </source>
</evidence>
<feature type="region of interest" description="Disordered" evidence="1">
    <location>
        <begin position="1"/>
        <end position="71"/>
    </location>
</feature>
<protein>
    <recommendedName>
        <fullName evidence="4">RING-type domain-containing protein</fullName>
    </recommendedName>
</protein>
<feature type="compositionally biased region" description="Basic and acidic residues" evidence="1">
    <location>
        <begin position="1"/>
        <end position="21"/>
    </location>
</feature>
<proteinExistence type="predicted"/>
<dbReference type="EMBL" id="CALNXJ010000003">
    <property type="protein sequence ID" value="CAH3036803.1"/>
    <property type="molecule type" value="Genomic_DNA"/>
</dbReference>
<comment type="caution">
    <text evidence="2">The sequence shown here is derived from an EMBL/GenBank/DDBJ whole genome shotgun (WGS) entry which is preliminary data.</text>
</comment>
<organism evidence="2 3">
    <name type="scientific">Pocillopora meandrina</name>
    <dbReference type="NCBI Taxonomy" id="46732"/>
    <lineage>
        <taxon>Eukaryota</taxon>
        <taxon>Metazoa</taxon>
        <taxon>Cnidaria</taxon>
        <taxon>Anthozoa</taxon>
        <taxon>Hexacorallia</taxon>
        <taxon>Scleractinia</taxon>
        <taxon>Astrocoeniina</taxon>
        <taxon>Pocilloporidae</taxon>
        <taxon>Pocillopora</taxon>
    </lineage>
</organism>
<accession>A0AAU9VUL6</accession>
<sequence length="453" mass="49454">MSEEKEATFRAIDDDLQKEYSDATPSGTEDVERKDDVMSFIGQNADLEDVDSSFEESSTPSSETDSEHEEQLGMSLKNLPGNLMSSQQGHFEQVAQSTKNYPDSVEAIQALKTQLGGKHFIRTKKQRVGEIHRLSLEISRKLQSTGVNGTNSSCANGWEHTGTKPKSTVPGAPSSSVLDNKVLVGNGWEHTGAKPKSTVPGAPSSSVLDNKVLAGQSHVKDIHEQLGSGGGPSIGFSLHGASNGGLSRDETGMLRCALPSPEHGGQQTMAHGPQQFQETPKLSLEAEYVDMESMSSGANEWNGLPHKTPACGINPAFLARHSTDPLLGGYTASNAEASNSQSRVIQLEQNEVHCIQHNMPSEQDDIVRWSSVNIERERIARRWCSCYRDDPDSMPICEVCYRHRYCGPGYHPLMNRVDLCCHCFEEVIGQCIMLPCGHKAHKDCVIAAICFNM</sequence>
<dbReference type="Proteomes" id="UP001159428">
    <property type="component" value="Unassembled WGS sequence"/>
</dbReference>
<dbReference type="AlphaFoldDB" id="A0AAU9VUL6"/>
<gene>
    <name evidence="2" type="ORF">PMEA_00017196</name>
</gene>
<keyword evidence="3" id="KW-1185">Reference proteome</keyword>
<reference evidence="2 3" key="1">
    <citation type="submission" date="2022-05" db="EMBL/GenBank/DDBJ databases">
        <authorList>
            <consortium name="Genoscope - CEA"/>
            <person name="William W."/>
        </authorList>
    </citation>
    <scope>NUCLEOTIDE SEQUENCE [LARGE SCALE GENOMIC DNA]</scope>
</reference>
<evidence type="ECO:0000313" key="3">
    <source>
        <dbReference type="Proteomes" id="UP001159428"/>
    </source>
</evidence>
<evidence type="ECO:0000313" key="2">
    <source>
        <dbReference type="EMBL" id="CAH3036803.1"/>
    </source>
</evidence>
<feature type="region of interest" description="Disordered" evidence="1">
    <location>
        <begin position="148"/>
        <end position="208"/>
    </location>
</feature>
<evidence type="ECO:0000256" key="1">
    <source>
        <dbReference type="SAM" id="MobiDB-lite"/>
    </source>
</evidence>